<dbReference type="InterPro" id="IPR003594">
    <property type="entry name" value="HATPase_dom"/>
</dbReference>
<accession>A0A1H0EC16</accession>
<dbReference type="AlphaFoldDB" id="A0A1H0EC16"/>
<evidence type="ECO:0000259" key="1">
    <source>
        <dbReference type="Pfam" id="PF02518"/>
    </source>
</evidence>
<dbReference type="InterPro" id="IPR036890">
    <property type="entry name" value="HATPase_C_sf"/>
</dbReference>
<dbReference type="Proteomes" id="UP000199602">
    <property type="component" value="Unassembled WGS sequence"/>
</dbReference>
<sequence length="373" mass="42609">MTTNSVLSPKKIKKVIQEISKDKDILTTLNAIVNPILLILPNRQIVFANINFFKTFNTTAKQTVGKYIGGALGCVNTLETNETCGNTKYCLYCGMQKGFENLKTKTRFYEECHILTKNSGKIDTIDILVQGKKIYIKNQPLILVNIIDIKSKIRRFTLRNYVMSKVIDSISAIKLSMEIASEKCDDDFLSQGLEEINRLIENLKKFKIIVFAEDKSLDKKVSFFSSFDVLKASINTILSYRSSWIERIKIVDQCEKINFWSDFSLIKIILENFLLNALEYSHDDVWCGIKKQGTNILFWVKNKGIINEETEAKLFKPIASEHGLLTGYGTYLAKLLGEGVLNGKVWLETNPENQDITFFLKLPESENHPELNE</sequence>
<dbReference type="Gene3D" id="3.30.565.10">
    <property type="entry name" value="Histidine kinase-like ATPase, C-terminal domain"/>
    <property type="match status" value="1"/>
</dbReference>
<dbReference type="STRING" id="206665.SAMN04488516_10758"/>
<dbReference type="Pfam" id="PF02518">
    <property type="entry name" value="HATPase_c"/>
    <property type="match status" value="1"/>
</dbReference>
<proteinExistence type="predicted"/>
<protein>
    <recommendedName>
        <fullName evidence="1">Histidine kinase/HSP90-like ATPase domain-containing protein</fullName>
    </recommendedName>
</protein>
<dbReference type="SUPFAM" id="SSF55874">
    <property type="entry name" value="ATPase domain of HSP90 chaperone/DNA topoisomerase II/histidine kinase"/>
    <property type="match status" value="1"/>
</dbReference>
<organism evidence="2 3">
    <name type="scientific">Desulfonauticus submarinus</name>
    <dbReference type="NCBI Taxonomy" id="206665"/>
    <lineage>
        <taxon>Bacteria</taxon>
        <taxon>Pseudomonadati</taxon>
        <taxon>Thermodesulfobacteriota</taxon>
        <taxon>Desulfovibrionia</taxon>
        <taxon>Desulfovibrionales</taxon>
        <taxon>Desulfonauticaceae</taxon>
        <taxon>Desulfonauticus</taxon>
    </lineage>
</organism>
<evidence type="ECO:0000313" key="3">
    <source>
        <dbReference type="Proteomes" id="UP000199602"/>
    </source>
</evidence>
<dbReference type="EMBL" id="FNIN01000007">
    <property type="protein sequence ID" value="SDN80017.1"/>
    <property type="molecule type" value="Genomic_DNA"/>
</dbReference>
<dbReference type="RefSeq" id="WP_092065533.1">
    <property type="nucleotide sequence ID" value="NZ_FNIN01000007.1"/>
</dbReference>
<name>A0A1H0EC16_9BACT</name>
<keyword evidence="3" id="KW-1185">Reference proteome</keyword>
<reference evidence="2 3" key="1">
    <citation type="submission" date="2016-10" db="EMBL/GenBank/DDBJ databases">
        <authorList>
            <person name="de Groot N.N."/>
        </authorList>
    </citation>
    <scope>NUCLEOTIDE SEQUENCE [LARGE SCALE GENOMIC DNA]</scope>
    <source>
        <strain evidence="2 3">DSM 15269</strain>
    </source>
</reference>
<dbReference type="OrthoDB" id="9792686at2"/>
<feature type="domain" description="Histidine kinase/HSP90-like ATPase" evidence="1">
    <location>
        <begin position="265"/>
        <end position="364"/>
    </location>
</feature>
<gene>
    <name evidence="2" type="ORF">SAMN04488516_10758</name>
</gene>
<evidence type="ECO:0000313" key="2">
    <source>
        <dbReference type="EMBL" id="SDN80017.1"/>
    </source>
</evidence>